<dbReference type="AlphaFoldDB" id="A0A9Q3I217"/>
<organism evidence="2 3">
    <name type="scientific">Austropuccinia psidii MF-1</name>
    <dbReference type="NCBI Taxonomy" id="1389203"/>
    <lineage>
        <taxon>Eukaryota</taxon>
        <taxon>Fungi</taxon>
        <taxon>Dikarya</taxon>
        <taxon>Basidiomycota</taxon>
        <taxon>Pucciniomycotina</taxon>
        <taxon>Pucciniomycetes</taxon>
        <taxon>Pucciniales</taxon>
        <taxon>Sphaerophragmiaceae</taxon>
        <taxon>Austropuccinia</taxon>
    </lineage>
</organism>
<feature type="region of interest" description="Disordered" evidence="1">
    <location>
        <begin position="153"/>
        <end position="172"/>
    </location>
</feature>
<evidence type="ECO:0000256" key="1">
    <source>
        <dbReference type="SAM" id="MobiDB-lite"/>
    </source>
</evidence>
<keyword evidence="3" id="KW-1185">Reference proteome</keyword>
<dbReference type="OrthoDB" id="3015916at2759"/>
<gene>
    <name evidence="2" type="ORF">O181_063240</name>
</gene>
<comment type="caution">
    <text evidence="2">The sequence shown here is derived from an EMBL/GenBank/DDBJ whole genome shotgun (WGS) entry which is preliminary data.</text>
</comment>
<sequence>MSPKVLTCCQACWTEFLSEFYFSITYHQGHLAILLDALSNWDDVYPEREEDFISKNPINFHHIIKQDEVQPSRFFAVKVDCVSSLSYSIQKKLWKDSQYISILQKLGNGKSVQDYSLDSSAQLLLFKDLVVVPNYPKIQLIILQKHHDSALAAHPGERRPSNMSSGISTSPE</sequence>
<accession>A0A9Q3I217</accession>
<dbReference type="EMBL" id="AVOT02030361">
    <property type="protein sequence ID" value="MBW0523525.1"/>
    <property type="molecule type" value="Genomic_DNA"/>
</dbReference>
<dbReference type="Proteomes" id="UP000765509">
    <property type="component" value="Unassembled WGS sequence"/>
</dbReference>
<evidence type="ECO:0000313" key="3">
    <source>
        <dbReference type="Proteomes" id="UP000765509"/>
    </source>
</evidence>
<reference evidence="2" key="1">
    <citation type="submission" date="2021-03" db="EMBL/GenBank/DDBJ databases">
        <title>Draft genome sequence of rust myrtle Austropuccinia psidii MF-1, a brazilian biotype.</title>
        <authorList>
            <person name="Quecine M.C."/>
            <person name="Pachon D.M.R."/>
            <person name="Bonatelli M.L."/>
            <person name="Correr F.H."/>
            <person name="Franceschini L.M."/>
            <person name="Leite T.F."/>
            <person name="Margarido G.R.A."/>
            <person name="Almeida C.A."/>
            <person name="Ferrarezi J.A."/>
            <person name="Labate C.A."/>
        </authorList>
    </citation>
    <scope>NUCLEOTIDE SEQUENCE</scope>
    <source>
        <strain evidence="2">MF-1</strain>
    </source>
</reference>
<evidence type="ECO:0000313" key="2">
    <source>
        <dbReference type="EMBL" id="MBW0523525.1"/>
    </source>
</evidence>
<protein>
    <submittedName>
        <fullName evidence="2">Uncharacterized protein</fullName>
    </submittedName>
</protein>
<proteinExistence type="predicted"/>
<feature type="compositionally biased region" description="Polar residues" evidence="1">
    <location>
        <begin position="161"/>
        <end position="172"/>
    </location>
</feature>
<name>A0A9Q3I217_9BASI</name>